<organism evidence="1 2">
    <name type="scientific">Pontibacter qinzhouensis</name>
    <dbReference type="NCBI Taxonomy" id="2603253"/>
    <lineage>
        <taxon>Bacteria</taxon>
        <taxon>Pseudomonadati</taxon>
        <taxon>Bacteroidota</taxon>
        <taxon>Cytophagia</taxon>
        <taxon>Cytophagales</taxon>
        <taxon>Hymenobacteraceae</taxon>
        <taxon>Pontibacter</taxon>
    </lineage>
</organism>
<proteinExistence type="predicted"/>
<gene>
    <name evidence="1" type="ORF">FVR03_16370</name>
</gene>
<evidence type="ECO:0000313" key="2">
    <source>
        <dbReference type="Proteomes" id="UP000321926"/>
    </source>
</evidence>
<dbReference type="AlphaFoldDB" id="A0A5C8JHT1"/>
<dbReference type="RefSeq" id="WP_147922839.1">
    <property type="nucleotide sequence ID" value="NZ_VRTY01000067.1"/>
</dbReference>
<sequence>MAKLEHYKAWLETLKEPMKAAFTRAGFESAKYSSDFRRFFADSDDQGLERWLKGNLSPEEHKEWELYGN</sequence>
<evidence type="ECO:0000313" key="1">
    <source>
        <dbReference type="EMBL" id="TXK36952.1"/>
    </source>
</evidence>
<keyword evidence="2" id="KW-1185">Reference proteome</keyword>
<dbReference type="Proteomes" id="UP000321926">
    <property type="component" value="Unassembled WGS sequence"/>
</dbReference>
<dbReference type="EMBL" id="VRTY01000067">
    <property type="protein sequence ID" value="TXK36952.1"/>
    <property type="molecule type" value="Genomic_DNA"/>
</dbReference>
<reference evidence="1 2" key="1">
    <citation type="submission" date="2019-08" db="EMBL/GenBank/DDBJ databases">
        <authorList>
            <person name="Shi S."/>
        </authorList>
    </citation>
    <scope>NUCLEOTIDE SEQUENCE [LARGE SCALE GENOMIC DNA]</scope>
    <source>
        <strain evidence="1 2">GY10130</strain>
    </source>
</reference>
<protein>
    <submittedName>
        <fullName evidence="1">Uncharacterized protein</fullName>
    </submittedName>
</protein>
<name>A0A5C8JHT1_9BACT</name>
<accession>A0A5C8JHT1</accession>
<comment type="caution">
    <text evidence="1">The sequence shown here is derived from an EMBL/GenBank/DDBJ whole genome shotgun (WGS) entry which is preliminary data.</text>
</comment>